<proteinExistence type="inferred from homology"/>
<sequence length="106" mass="11425">MSVLIVHCSCAADGSAAAIARTLVEERLAACVSVLPGIRSTFRWRGETHTDEEVLMLIKTTAEGYPALAARLLELHPYELPEIIAVDVSVAHAPYAEWVAHQVGTS</sequence>
<dbReference type="STRING" id="578942.SAMN05216289_11449"/>
<protein>
    <submittedName>
        <fullName evidence="2">Divalent cation tolerance protein</fullName>
    </submittedName>
</protein>
<reference evidence="2 3" key="1">
    <citation type="submission" date="2016-10" db="EMBL/GenBank/DDBJ databases">
        <authorList>
            <person name="de Groot N.N."/>
        </authorList>
    </citation>
    <scope>NUCLEOTIDE SEQUENCE [LARGE SCALE GENOMIC DNA]</scope>
    <source>
        <strain evidence="2 3">CGMCC 1.7659</strain>
    </source>
</reference>
<dbReference type="InterPro" id="IPR011322">
    <property type="entry name" value="N-reg_PII-like_a/b"/>
</dbReference>
<dbReference type="Gene3D" id="3.30.70.120">
    <property type="match status" value="1"/>
</dbReference>
<dbReference type="GO" id="GO:0010038">
    <property type="term" value="P:response to metal ion"/>
    <property type="evidence" value="ECO:0007669"/>
    <property type="project" value="InterPro"/>
</dbReference>
<dbReference type="AlphaFoldDB" id="A0A1I4Y293"/>
<accession>A0A1I4Y293</accession>
<evidence type="ECO:0000313" key="2">
    <source>
        <dbReference type="EMBL" id="SFN32251.1"/>
    </source>
</evidence>
<comment type="similarity">
    <text evidence="1">Belongs to the CutA family.</text>
</comment>
<dbReference type="RefSeq" id="WP_092407891.1">
    <property type="nucleotide sequence ID" value="NZ_FOVF01000014.1"/>
</dbReference>
<evidence type="ECO:0000313" key="3">
    <source>
        <dbReference type="Proteomes" id="UP000198575"/>
    </source>
</evidence>
<dbReference type="InterPro" id="IPR004323">
    <property type="entry name" value="Ion_tolerance_CutA"/>
</dbReference>
<dbReference type="OrthoDB" id="37622at2"/>
<keyword evidence="3" id="KW-1185">Reference proteome</keyword>
<gene>
    <name evidence="2" type="ORF">SAMN05216289_11449</name>
</gene>
<dbReference type="PANTHER" id="PTHR23419">
    <property type="entry name" value="DIVALENT CATION TOLERANCE CUTA-RELATED"/>
    <property type="match status" value="1"/>
</dbReference>
<dbReference type="InterPro" id="IPR015867">
    <property type="entry name" value="N-reg_PII/ATP_PRibTrfase_C"/>
</dbReference>
<dbReference type="GO" id="GO:0005507">
    <property type="term" value="F:copper ion binding"/>
    <property type="evidence" value="ECO:0007669"/>
    <property type="project" value="TreeGrafter"/>
</dbReference>
<evidence type="ECO:0000256" key="1">
    <source>
        <dbReference type="ARBA" id="ARBA00010169"/>
    </source>
</evidence>
<dbReference type="EMBL" id="FOVF01000014">
    <property type="protein sequence ID" value="SFN32251.1"/>
    <property type="molecule type" value="Genomic_DNA"/>
</dbReference>
<organism evidence="2 3">
    <name type="scientific">Dokdonella immobilis</name>
    <dbReference type="NCBI Taxonomy" id="578942"/>
    <lineage>
        <taxon>Bacteria</taxon>
        <taxon>Pseudomonadati</taxon>
        <taxon>Pseudomonadota</taxon>
        <taxon>Gammaproteobacteria</taxon>
        <taxon>Lysobacterales</taxon>
        <taxon>Rhodanobacteraceae</taxon>
        <taxon>Dokdonella</taxon>
    </lineage>
</organism>
<dbReference type="Pfam" id="PF03091">
    <property type="entry name" value="CutA1"/>
    <property type="match status" value="1"/>
</dbReference>
<dbReference type="Proteomes" id="UP000198575">
    <property type="component" value="Unassembled WGS sequence"/>
</dbReference>
<dbReference type="SUPFAM" id="SSF54913">
    <property type="entry name" value="GlnB-like"/>
    <property type="match status" value="1"/>
</dbReference>
<name>A0A1I4Y293_9GAMM</name>
<dbReference type="PANTHER" id="PTHR23419:SF8">
    <property type="entry name" value="FI09726P"/>
    <property type="match status" value="1"/>
</dbReference>